<dbReference type="InterPro" id="IPR013762">
    <property type="entry name" value="Integrase-like_cat_sf"/>
</dbReference>
<dbReference type="Gene3D" id="1.10.443.10">
    <property type="entry name" value="Intergrase catalytic core"/>
    <property type="match status" value="1"/>
</dbReference>
<dbReference type="GO" id="GO:0006310">
    <property type="term" value="P:DNA recombination"/>
    <property type="evidence" value="ECO:0007669"/>
    <property type="project" value="UniProtKB-KW"/>
</dbReference>
<evidence type="ECO:0000313" key="4">
    <source>
        <dbReference type="Proteomes" id="UP000308000"/>
    </source>
</evidence>
<sequence length="93" mass="10556">MFPSTVGRFQLPCTLVRIFHKLVKLAEVPDVRLHDLRHTAASLLVRHGVPIKAVAERLGHRDASLTLRVYTHVYEEQRREAALSLDQLLGGHK</sequence>
<dbReference type="PROSITE" id="PS51898">
    <property type="entry name" value="TYR_RECOMBINASE"/>
    <property type="match status" value="1"/>
</dbReference>
<dbReference type="EMBL" id="VBRC01000005">
    <property type="protein sequence ID" value="TLK27928.1"/>
    <property type="molecule type" value="Genomic_DNA"/>
</dbReference>
<proteinExistence type="predicted"/>
<dbReference type="PANTHER" id="PTHR30349">
    <property type="entry name" value="PHAGE INTEGRASE-RELATED"/>
    <property type="match status" value="1"/>
</dbReference>
<feature type="domain" description="Tyr recombinase" evidence="2">
    <location>
        <begin position="1"/>
        <end position="83"/>
    </location>
</feature>
<dbReference type="Proteomes" id="UP000308000">
    <property type="component" value="Unassembled WGS sequence"/>
</dbReference>
<dbReference type="InterPro" id="IPR050090">
    <property type="entry name" value="Tyrosine_recombinase_XerCD"/>
</dbReference>
<dbReference type="PANTHER" id="PTHR30349:SF64">
    <property type="entry name" value="PROPHAGE INTEGRASE INTD-RELATED"/>
    <property type="match status" value="1"/>
</dbReference>
<dbReference type="GO" id="GO:0003677">
    <property type="term" value="F:DNA binding"/>
    <property type="evidence" value="ECO:0007669"/>
    <property type="project" value="InterPro"/>
</dbReference>
<name>A0AAJ5JYN0_9DEIO</name>
<evidence type="ECO:0000256" key="1">
    <source>
        <dbReference type="ARBA" id="ARBA00023172"/>
    </source>
</evidence>
<comment type="caution">
    <text evidence="3">The sequence shown here is derived from an EMBL/GenBank/DDBJ whole genome shotgun (WGS) entry which is preliminary data.</text>
</comment>
<dbReference type="InterPro" id="IPR002104">
    <property type="entry name" value="Integrase_catalytic"/>
</dbReference>
<evidence type="ECO:0000259" key="2">
    <source>
        <dbReference type="PROSITE" id="PS51898"/>
    </source>
</evidence>
<organism evidence="3 4">
    <name type="scientific">Deinococcus metallilatus</name>
    <dbReference type="NCBI Taxonomy" id="1211322"/>
    <lineage>
        <taxon>Bacteria</taxon>
        <taxon>Thermotogati</taxon>
        <taxon>Deinococcota</taxon>
        <taxon>Deinococci</taxon>
        <taxon>Deinococcales</taxon>
        <taxon>Deinococcaceae</taxon>
        <taxon>Deinococcus</taxon>
    </lineage>
</organism>
<reference evidence="3 4" key="1">
    <citation type="submission" date="2019-04" db="EMBL/GenBank/DDBJ databases">
        <title>Deinococcus metalilatus MA1002 mutant No.5.</title>
        <authorList>
            <person name="Park W."/>
            <person name="Park C."/>
        </authorList>
    </citation>
    <scope>NUCLEOTIDE SEQUENCE [LARGE SCALE GENOMIC DNA]</scope>
    <source>
        <strain evidence="3 4">MA1002-m5</strain>
    </source>
</reference>
<dbReference type="SUPFAM" id="SSF56349">
    <property type="entry name" value="DNA breaking-rejoining enzymes"/>
    <property type="match status" value="1"/>
</dbReference>
<gene>
    <name evidence="3" type="ORF">FCS05_08390</name>
</gene>
<dbReference type="GO" id="GO:0015074">
    <property type="term" value="P:DNA integration"/>
    <property type="evidence" value="ECO:0007669"/>
    <property type="project" value="InterPro"/>
</dbReference>
<keyword evidence="1" id="KW-0233">DNA recombination</keyword>
<dbReference type="Pfam" id="PF00589">
    <property type="entry name" value="Phage_integrase"/>
    <property type="match status" value="1"/>
</dbReference>
<protein>
    <recommendedName>
        <fullName evidence="2">Tyr recombinase domain-containing protein</fullName>
    </recommendedName>
</protein>
<evidence type="ECO:0000313" key="3">
    <source>
        <dbReference type="EMBL" id="TLK27928.1"/>
    </source>
</evidence>
<dbReference type="AlphaFoldDB" id="A0AAJ5JYN0"/>
<accession>A0AAJ5JYN0</accession>
<dbReference type="InterPro" id="IPR011010">
    <property type="entry name" value="DNA_brk_join_enz"/>
</dbReference>